<feature type="compositionally biased region" description="Basic and acidic residues" evidence="1">
    <location>
        <begin position="1"/>
        <end position="19"/>
    </location>
</feature>
<reference evidence="3" key="1">
    <citation type="submission" date="2024-07" db="EMBL/GenBank/DDBJ databases">
        <title>Two chromosome-level genome assemblies of Korean endemic species Abeliophyllum distichum and Forsythia ovata (Oleaceae).</title>
        <authorList>
            <person name="Jang H."/>
        </authorList>
    </citation>
    <scope>NUCLEOTIDE SEQUENCE [LARGE SCALE GENOMIC DNA]</scope>
</reference>
<dbReference type="AlphaFoldDB" id="A0ABD1PIX7"/>
<gene>
    <name evidence="2" type="ORF">Fot_53230</name>
</gene>
<dbReference type="EMBL" id="JBFOLJ010000019">
    <property type="protein sequence ID" value="KAL2463574.1"/>
    <property type="molecule type" value="Genomic_DNA"/>
</dbReference>
<dbReference type="Proteomes" id="UP001604277">
    <property type="component" value="Unassembled WGS sequence"/>
</dbReference>
<evidence type="ECO:0000313" key="3">
    <source>
        <dbReference type="Proteomes" id="UP001604277"/>
    </source>
</evidence>
<organism evidence="2 3">
    <name type="scientific">Forsythia ovata</name>
    <dbReference type="NCBI Taxonomy" id="205694"/>
    <lineage>
        <taxon>Eukaryota</taxon>
        <taxon>Viridiplantae</taxon>
        <taxon>Streptophyta</taxon>
        <taxon>Embryophyta</taxon>
        <taxon>Tracheophyta</taxon>
        <taxon>Spermatophyta</taxon>
        <taxon>Magnoliopsida</taxon>
        <taxon>eudicotyledons</taxon>
        <taxon>Gunneridae</taxon>
        <taxon>Pentapetalae</taxon>
        <taxon>asterids</taxon>
        <taxon>lamiids</taxon>
        <taxon>Lamiales</taxon>
        <taxon>Oleaceae</taxon>
        <taxon>Forsythieae</taxon>
        <taxon>Forsythia</taxon>
    </lineage>
</organism>
<feature type="compositionally biased region" description="Low complexity" evidence="1">
    <location>
        <begin position="40"/>
        <end position="57"/>
    </location>
</feature>
<name>A0ABD1PIX7_9LAMI</name>
<feature type="compositionally biased region" description="Low complexity" evidence="1">
    <location>
        <begin position="21"/>
        <end position="33"/>
    </location>
</feature>
<comment type="caution">
    <text evidence="2">The sequence shown here is derived from an EMBL/GenBank/DDBJ whole genome shotgun (WGS) entry which is preliminary data.</text>
</comment>
<protein>
    <submittedName>
        <fullName evidence="2">Protein BNI1-like</fullName>
    </submittedName>
</protein>
<accession>A0ABD1PIX7</accession>
<sequence length="183" mass="20420">MQMKENRDDHLSYSMEDHVVSSLDSPSFRSSRPNSTCSTPKNLSPSPSISSPKKLSSTESQAKSSEDLTRRNNSHKFSPPPPPLPLRKSILMKSNSNVLTDAVCSEKQLGQSVISVPTQELSETELDKPSKRANFRSDFKAARVGSDDVPFVGKSVRTIRRDEFQVEKSPQKYEATTFVDRSK</sequence>
<proteinExistence type="predicted"/>
<evidence type="ECO:0000313" key="2">
    <source>
        <dbReference type="EMBL" id="KAL2463574.1"/>
    </source>
</evidence>
<feature type="region of interest" description="Disordered" evidence="1">
    <location>
        <begin position="1"/>
        <end position="92"/>
    </location>
</feature>
<keyword evidence="3" id="KW-1185">Reference proteome</keyword>
<evidence type="ECO:0000256" key="1">
    <source>
        <dbReference type="SAM" id="MobiDB-lite"/>
    </source>
</evidence>